<dbReference type="GO" id="GO:0016740">
    <property type="term" value="F:transferase activity"/>
    <property type="evidence" value="ECO:0007669"/>
    <property type="project" value="UniProtKB-KW"/>
</dbReference>
<sequence>MAQDIRSIQPWLNQATKRLQIEFNPEKIILFGSWAYGDATKRSDIDLFMVCQCDFTPLDRIGKVLKLLADSPRAVDAIVYTPEELERCKHRPFIAQLLREGKVLYEREKTLAGS</sequence>
<dbReference type="Gene3D" id="3.30.460.10">
    <property type="entry name" value="Beta Polymerase, domain 2"/>
    <property type="match status" value="1"/>
</dbReference>
<dbReference type="AlphaFoldDB" id="A0A0P8BL75"/>
<reference evidence="2 3" key="1">
    <citation type="submission" date="2015-09" db="EMBL/GenBank/DDBJ databases">
        <title>Identification and resolution of microdiversity through metagenomic sequencing of parallel consortia.</title>
        <authorList>
            <person name="Nelson W.C."/>
            <person name="Romine M.F."/>
            <person name="Lindemann S.R."/>
        </authorList>
    </citation>
    <scope>NUCLEOTIDE SEQUENCE [LARGE SCALE GENOMIC DNA]</scope>
    <source>
        <strain evidence="2">Ana</strain>
    </source>
</reference>
<gene>
    <name evidence="2" type="ORF">HLUCCA11_14425</name>
</gene>
<dbReference type="PANTHER" id="PTHR43449">
    <property type="entry name" value="NUCLEOTIDYLTRANSFERASE"/>
    <property type="match status" value="1"/>
</dbReference>
<name>A0A0P8BL75_9CYAN</name>
<dbReference type="InterPro" id="IPR041633">
    <property type="entry name" value="Polbeta"/>
</dbReference>
<dbReference type="Proteomes" id="UP000050465">
    <property type="component" value="Unassembled WGS sequence"/>
</dbReference>
<accession>A0A0P8BL75</accession>
<dbReference type="SUPFAM" id="SSF81301">
    <property type="entry name" value="Nucleotidyltransferase"/>
    <property type="match status" value="1"/>
</dbReference>
<dbReference type="InterPro" id="IPR043519">
    <property type="entry name" value="NT_sf"/>
</dbReference>
<evidence type="ECO:0000313" key="3">
    <source>
        <dbReference type="Proteomes" id="UP000050465"/>
    </source>
</evidence>
<dbReference type="CDD" id="cd05403">
    <property type="entry name" value="NT_KNTase_like"/>
    <property type="match status" value="1"/>
</dbReference>
<dbReference type="PANTHER" id="PTHR43449:SF3">
    <property type="entry name" value="POLYMERASE NUCLEOTIDYL TRANSFERASE DOMAIN-CONTAINING PROTEIN"/>
    <property type="match status" value="1"/>
</dbReference>
<feature type="domain" description="Polymerase beta nucleotidyltransferase" evidence="1">
    <location>
        <begin position="15"/>
        <end position="109"/>
    </location>
</feature>
<dbReference type="EMBL" id="LJZR01000019">
    <property type="protein sequence ID" value="KPQ34491.1"/>
    <property type="molecule type" value="Genomic_DNA"/>
</dbReference>
<dbReference type="Pfam" id="PF18765">
    <property type="entry name" value="Polbeta"/>
    <property type="match status" value="1"/>
</dbReference>
<evidence type="ECO:0000313" key="2">
    <source>
        <dbReference type="EMBL" id="KPQ34491.1"/>
    </source>
</evidence>
<comment type="caution">
    <text evidence="2">The sequence shown here is derived from an EMBL/GenBank/DDBJ whole genome shotgun (WGS) entry which is preliminary data.</text>
</comment>
<evidence type="ECO:0000259" key="1">
    <source>
        <dbReference type="Pfam" id="PF18765"/>
    </source>
</evidence>
<protein>
    <submittedName>
        <fullName evidence="2">Putative nucleotidyltransferase</fullName>
    </submittedName>
</protein>
<keyword evidence="2" id="KW-0808">Transferase</keyword>
<dbReference type="STRING" id="1666911.HLUCCA11_14425"/>
<organism evidence="2 3">
    <name type="scientific">Phormidesmis priestleyi Ana</name>
    <dbReference type="NCBI Taxonomy" id="1666911"/>
    <lineage>
        <taxon>Bacteria</taxon>
        <taxon>Bacillati</taxon>
        <taxon>Cyanobacteriota</taxon>
        <taxon>Cyanophyceae</taxon>
        <taxon>Leptolyngbyales</taxon>
        <taxon>Leptolyngbyaceae</taxon>
        <taxon>Phormidesmis</taxon>
    </lineage>
</organism>
<proteinExistence type="predicted"/>